<proteinExistence type="predicted"/>
<dbReference type="AlphaFoldDB" id="A0A3B0RG79"/>
<protein>
    <recommendedName>
        <fullName evidence="2">RiboL-PSP-HEPN domain-containing protein</fullName>
    </recommendedName>
</protein>
<dbReference type="EMBL" id="UOEA01000015">
    <property type="protein sequence ID" value="VAV82385.1"/>
    <property type="molecule type" value="Genomic_DNA"/>
</dbReference>
<name>A0A3B0RG79_9ZZZZ</name>
<organism evidence="1">
    <name type="scientific">hydrothermal vent metagenome</name>
    <dbReference type="NCBI Taxonomy" id="652676"/>
    <lineage>
        <taxon>unclassified sequences</taxon>
        <taxon>metagenomes</taxon>
        <taxon>ecological metagenomes</taxon>
    </lineage>
</organism>
<evidence type="ECO:0008006" key="2">
    <source>
        <dbReference type="Google" id="ProtNLM"/>
    </source>
</evidence>
<gene>
    <name evidence="1" type="ORF">MNBD_DELTA01-886</name>
</gene>
<accession>A0A3B0RG79</accession>
<reference evidence="1" key="1">
    <citation type="submission" date="2018-06" db="EMBL/GenBank/DDBJ databases">
        <authorList>
            <person name="Zhirakovskaya E."/>
        </authorList>
    </citation>
    <scope>NUCLEOTIDE SEQUENCE</scope>
</reference>
<evidence type="ECO:0000313" key="1">
    <source>
        <dbReference type="EMBL" id="VAV82385.1"/>
    </source>
</evidence>
<sequence>MLYPTYKIPLNPPLKKGEVKSRNNTTKIGQGFSLAKNKKPLVGTAHPTKMTAEEPIKYQPKLPDELKSDLATHFFYVFMRFEYTLKASNYYKGKINEKVEPDWDKFAVKLEGIFQNPSLDKFEDAVNYFKETPPKKQIINNNKELDWKPMPINTNAPLAKEILICVRRVRNNLFHGGKASKISLFEPKDDDLLKHSLVILEKCLSEMSELKTAFDR</sequence>